<keyword evidence="4" id="KW-1015">Disulfide bond</keyword>
<evidence type="ECO:0000256" key="4">
    <source>
        <dbReference type="ARBA" id="ARBA00023157"/>
    </source>
</evidence>
<feature type="chain" id="PRO_5024786894" evidence="6">
    <location>
        <begin position="24"/>
        <end position="282"/>
    </location>
</feature>
<dbReference type="PROSITE" id="PS51352">
    <property type="entry name" value="THIOREDOXIN_2"/>
    <property type="match status" value="1"/>
</dbReference>
<keyword evidence="3" id="KW-0560">Oxidoreductase</keyword>
<reference evidence="8" key="1">
    <citation type="submission" date="2018-07" db="EMBL/GenBank/DDBJ databases">
        <authorList>
            <consortium name="Genoscope - CEA"/>
            <person name="William W."/>
        </authorList>
    </citation>
    <scope>NUCLEOTIDE SEQUENCE</scope>
    <source>
        <strain evidence="8">IK1</strain>
    </source>
</reference>
<evidence type="ECO:0000256" key="2">
    <source>
        <dbReference type="ARBA" id="ARBA00022729"/>
    </source>
</evidence>
<feature type="domain" description="Thioredoxin" evidence="7">
    <location>
        <begin position="81"/>
        <end position="278"/>
    </location>
</feature>
<dbReference type="SUPFAM" id="SSF50969">
    <property type="entry name" value="YVTN repeat-like/Quinoprotein amine dehydrogenase"/>
    <property type="match status" value="1"/>
</dbReference>
<organism evidence="8">
    <name type="scientific">Uncultured Desulfatiglans sp</name>
    <dbReference type="NCBI Taxonomy" id="1748965"/>
    <lineage>
        <taxon>Bacteria</taxon>
        <taxon>Pseudomonadati</taxon>
        <taxon>Thermodesulfobacteriota</taxon>
        <taxon>Desulfobacteria</taxon>
        <taxon>Desulfatiglandales</taxon>
        <taxon>Desulfatiglandaceae</taxon>
        <taxon>Desulfatiglans</taxon>
        <taxon>environmental samples</taxon>
    </lineage>
</organism>
<sequence length="282" mass="31097">MNRFFLAGWLMVLLSALCVPAGAAGLEWEVRDDGKLEVEPLDLAVAQDGSWMFVLAPGEIRVLDAKTGASVARIPIESGFDRIVYSESEQTLILTSRGTRRQLRVALEKVYSFDLSGLPILGAEDGAVTVTVFSDYQCPYCARLEPLLQQVQEKYPEEVGIVHKNLPLSSHRFAVPAALAALAANAQGRFEPFHKALMASYSTMSEEVITRTAEAVGLDMERFQSDRKNPAFQGVLRRDMEEGRQAGVRGIPAVFVNGKPLRTLTPEKLMAAVEKERQKTSR</sequence>
<keyword evidence="5" id="KW-0676">Redox-active center</keyword>
<feature type="signal peptide" evidence="6">
    <location>
        <begin position="1"/>
        <end position="23"/>
    </location>
</feature>
<dbReference type="InterPro" id="IPR013766">
    <property type="entry name" value="Thioredoxin_domain"/>
</dbReference>
<evidence type="ECO:0000256" key="3">
    <source>
        <dbReference type="ARBA" id="ARBA00023002"/>
    </source>
</evidence>
<dbReference type="SUPFAM" id="SSF52833">
    <property type="entry name" value="Thioredoxin-like"/>
    <property type="match status" value="1"/>
</dbReference>
<dbReference type="InterPro" id="IPR011044">
    <property type="entry name" value="Quino_amine_DH_bsu"/>
</dbReference>
<keyword evidence="2 6" id="KW-0732">Signal</keyword>
<evidence type="ECO:0000256" key="5">
    <source>
        <dbReference type="ARBA" id="ARBA00023284"/>
    </source>
</evidence>
<dbReference type="AlphaFoldDB" id="A0A653A5B2"/>
<dbReference type="PANTHER" id="PTHR13887:SF14">
    <property type="entry name" value="DISULFIDE BOND FORMATION PROTEIN D"/>
    <property type="match status" value="1"/>
</dbReference>
<evidence type="ECO:0000256" key="6">
    <source>
        <dbReference type="SAM" id="SignalP"/>
    </source>
</evidence>
<dbReference type="EMBL" id="UPXX01000018">
    <property type="protein sequence ID" value="VBB43154.1"/>
    <property type="molecule type" value="Genomic_DNA"/>
</dbReference>
<accession>A0A653A5B2</accession>
<evidence type="ECO:0000313" key="8">
    <source>
        <dbReference type="EMBL" id="VBB43154.1"/>
    </source>
</evidence>
<name>A0A653A5B2_UNCDX</name>
<dbReference type="InterPro" id="IPR012336">
    <property type="entry name" value="Thioredoxin-like_fold"/>
</dbReference>
<dbReference type="Gene3D" id="3.40.30.10">
    <property type="entry name" value="Glutaredoxin"/>
    <property type="match status" value="1"/>
</dbReference>
<dbReference type="InterPro" id="IPR036249">
    <property type="entry name" value="Thioredoxin-like_sf"/>
</dbReference>
<protein>
    <submittedName>
        <fullName evidence="8">Putative DsbA oxidoreductase</fullName>
    </submittedName>
</protein>
<gene>
    <name evidence="8" type="ORF">TRIP_B250249</name>
</gene>
<dbReference type="PANTHER" id="PTHR13887">
    <property type="entry name" value="GLUTATHIONE S-TRANSFERASE KAPPA"/>
    <property type="match status" value="1"/>
</dbReference>
<evidence type="ECO:0000259" key="7">
    <source>
        <dbReference type="PROSITE" id="PS51352"/>
    </source>
</evidence>
<comment type="similarity">
    <text evidence="1">Belongs to the thioredoxin family. DsbA subfamily.</text>
</comment>
<dbReference type="GO" id="GO:0016491">
    <property type="term" value="F:oxidoreductase activity"/>
    <property type="evidence" value="ECO:0007669"/>
    <property type="project" value="UniProtKB-KW"/>
</dbReference>
<dbReference type="Pfam" id="PF13462">
    <property type="entry name" value="Thioredoxin_4"/>
    <property type="match status" value="1"/>
</dbReference>
<evidence type="ECO:0000256" key="1">
    <source>
        <dbReference type="ARBA" id="ARBA00005791"/>
    </source>
</evidence>
<proteinExistence type="inferred from homology"/>